<evidence type="ECO:0000313" key="2">
    <source>
        <dbReference type="EMBL" id="SVB81836.1"/>
    </source>
</evidence>
<feature type="transmembrane region" description="Helical" evidence="1">
    <location>
        <begin position="164"/>
        <end position="187"/>
    </location>
</feature>
<evidence type="ECO:0008006" key="3">
    <source>
        <dbReference type="Google" id="ProtNLM"/>
    </source>
</evidence>
<sequence length="212" mass="23763">MERYRRYTAVLGGRPAIIWGVGWREFGRMIRNRWVQLVIGLIWLQTLLMALIILPFQTDPQPIHLLLYGDLVSFGPTGETFGIRIHLVLLAAITGGQLISRDLSDQSIHLYLARPLTRVDYLLARLLTLLLLFLLAALLPNLYLILVQWTDSGYALGWLGDHRWMLLATLGYGLVVTVTFSLIALACSALTSRSGFAAAGFFLAVYFPSFLV</sequence>
<feature type="transmembrane region" description="Helical" evidence="1">
    <location>
        <begin position="34"/>
        <end position="56"/>
    </location>
</feature>
<dbReference type="EMBL" id="UINC01058962">
    <property type="protein sequence ID" value="SVB81836.1"/>
    <property type="molecule type" value="Genomic_DNA"/>
</dbReference>
<organism evidence="2">
    <name type="scientific">marine metagenome</name>
    <dbReference type="NCBI Taxonomy" id="408172"/>
    <lineage>
        <taxon>unclassified sequences</taxon>
        <taxon>metagenomes</taxon>
        <taxon>ecological metagenomes</taxon>
    </lineage>
</organism>
<proteinExistence type="predicted"/>
<name>A0A382H3E1_9ZZZZ</name>
<evidence type="ECO:0000256" key="1">
    <source>
        <dbReference type="SAM" id="Phobius"/>
    </source>
</evidence>
<keyword evidence="1" id="KW-0472">Membrane</keyword>
<keyword evidence="1" id="KW-1133">Transmembrane helix</keyword>
<accession>A0A382H3E1</accession>
<gene>
    <name evidence="2" type="ORF">METZ01_LOCUS234690</name>
</gene>
<reference evidence="2" key="1">
    <citation type="submission" date="2018-05" db="EMBL/GenBank/DDBJ databases">
        <authorList>
            <person name="Lanie J.A."/>
            <person name="Ng W.-L."/>
            <person name="Kazmierczak K.M."/>
            <person name="Andrzejewski T.M."/>
            <person name="Davidsen T.M."/>
            <person name="Wayne K.J."/>
            <person name="Tettelin H."/>
            <person name="Glass J.I."/>
            <person name="Rusch D."/>
            <person name="Podicherti R."/>
            <person name="Tsui H.-C.T."/>
            <person name="Winkler M.E."/>
        </authorList>
    </citation>
    <scope>NUCLEOTIDE SEQUENCE</scope>
</reference>
<dbReference type="GO" id="GO:0140359">
    <property type="term" value="F:ABC-type transporter activity"/>
    <property type="evidence" value="ECO:0007669"/>
    <property type="project" value="InterPro"/>
</dbReference>
<feature type="transmembrane region" description="Helical" evidence="1">
    <location>
        <begin position="121"/>
        <end position="144"/>
    </location>
</feature>
<dbReference type="AlphaFoldDB" id="A0A382H3E1"/>
<keyword evidence="1" id="KW-0812">Transmembrane</keyword>
<protein>
    <recommendedName>
        <fullName evidence="3">ABC-2 type transporter domain-containing protein</fullName>
    </recommendedName>
</protein>
<feature type="transmembrane region" description="Helical" evidence="1">
    <location>
        <begin position="194"/>
        <end position="211"/>
    </location>
</feature>
<dbReference type="GO" id="GO:0005886">
    <property type="term" value="C:plasma membrane"/>
    <property type="evidence" value="ECO:0007669"/>
    <property type="project" value="UniProtKB-SubCell"/>
</dbReference>
<feature type="non-terminal residue" evidence="2">
    <location>
        <position position="212"/>
    </location>
</feature>
<dbReference type="Pfam" id="PF12679">
    <property type="entry name" value="ABC2_membrane_2"/>
    <property type="match status" value="1"/>
</dbReference>
<feature type="transmembrane region" description="Helical" evidence="1">
    <location>
        <begin position="81"/>
        <end position="100"/>
    </location>
</feature>